<accession>A0A5D0MDE5</accession>
<name>A0A5D0MDE5_9BACT</name>
<dbReference type="Proteomes" id="UP000324143">
    <property type="component" value="Unassembled WGS sequence"/>
</dbReference>
<dbReference type="SMART" id="SM00028">
    <property type="entry name" value="TPR"/>
    <property type="match status" value="2"/>
</dbReference>
<comment type="caution">
    <text evidence="2">The sequence shown here is derived from an EMBL/GenBank/DDBJ whole genome shotgun (WGS) entry which is preliminary data.</text>
</comment>
<keyword evidence="3" id="KW-1185">Reference proteome</keyword>
<evidence type="ECO:0000256" key="1">
    <source>
        <dbReference type="PROSITE-ProRule" id="PRU00339"/>
    </source>
</evidence>
<dbReference type="Pfam" id="PF00515">
    <property type="entry name" value="TPR_1"/>
    <property type="match status" value="1"/>
</dbReference>
<dbReference type="InterPro" id="IPR011990">
    <property type="entry name" value="TPR-like_helical_dom_sf"/>
</dbReference>
<dbReference type="Pfam" id="PF13181">
    <property type="entry name" value="TPR_8"/>
    <property type="match status" value="1"/>
</dbReference>
<dbReference type="PROSITE" id="PS50005">
    <property type="entry name" value="TPR"/>
    <property type="match status" value="1"/>
</dbReference>
<dbReference type="Gene3D" id="1.25.40.10">
    <property type="entry name" value="Tetratricopeptide repeat domain"/>
    <property type="match status" value="2"/>
</dbReference>
<keyword evidence="1" id="KW-0802">TPR repeat</keyword>
<feature type="repeat" description="TPR" evidence="1">
    <location>
        <begin position="123"/>
        <end position="156"/>
    </location>
</feature>
<proteinExistence type="predicted"/>
<dbReference type="AlphaFoldDB" id="A0A5D0MDE5"/>
<gene>
    <name evidence="2" type="ORF">FXF47_06215</name>
</gene>
<reference evidence="2" key="1">
    <citation type="submission" date="2019-08" db="EMBL/GenBank/DDBJ databases">
        <title>Genomic characterization of a novel candidate phylum (ARYD3) from a high temperature, high salinity tertiary oil reservoir in north central Oklahoma, USA.</title>
        <authorList>
            <person name="Youssef N.H."/>
            <person name="Yadav A."/>
            <person name="Elshahed M.S."/>
        </authorList>
    </citation>
    <scope>NUCLEOTIDE SEQUENCE [LARGE SCALE GENOMIC DNA]</scope>
    <source>
        <strain evidence="2">ARYD3</strain>
    </source>
</reference>
<sequence length="378" mass="44939">MKKGKLNFKSPIIINNTEYEVRTYIDKNQNLKSELKKGKETLGEKKMKIDKDTKDEEVYDYVEQIHEKFLHELSTLNELTQQEEEKKNLKLLNFLGSVFYTKGLIKEAKKIFKKILKRKDNSVEALNYLGVIYMKEGNYPQAIDYLKQASTLAPDLIEPELRLVEAYLKLDSPKSMKKVEKELNRILENHPDYHYTYWYLSLYNLKRLANENYKENEDLDIVSNTLKYLKKAYNLASDYIDKEIFEKTYVEVNGGNYEKAFDHVQYIIDNCKKSLLHTDIDNFHLTLLKYKKNKNVQILKEGIKKFKELLKVNPNKSLYNKIGILYFLLGQEYLNISQDNFEKALEEDENYNFAKSNFNLVRNCTRDIEYLLFDFLKQ</sequence>
<dbReference type="PROSITE" id="PS50293">
    <property type="entry name" value="TPR_REGION"/>
    <property type="match status" value="1"/>
</dbReference>
<protein>
    <submittedName>
        <fullName evidence="2">Tetratricopeptide repeat protein</fullName>
    </submittedName>
</protein>
<evidence type="ECO:0000313" key="3">
    <source>
        <dbReference type="Proteomes" id="UP000324143"/>
    </source>
</evidence>
<dbReference type="EMBL" id="VSIX01000058">
    <property type="protein sequence ID" value="TYB31016.1"/>
    <property type="molecule type" value="Genomic_DNA"/>
</dbReference>
<dbReference type="InterPro" id="IPR019734">
    <property type="entry name" value="TPR_rpt"/>
</dbReference>
<evidence type="ECO:0000313" key="2">
    <source>
        <dbReference type="EMBL" id="TYB31016.1"/>
    </source>
</evidence>
<organism evidence="2 3">
    <name type="scientific">Candidatus Mcinerneyibacterium aminivorans</name>
    <dbReference type="NCBI Taxonomy" id="2703815"/>
    <lineage>
        <taxon>Bacteria</taxon>
        <taxon>Candidatus Macinerneyibacteriota</taxon>
        <taxon>Candidatus Mcinerneyibacteria</taxon>
        <taxon>Candidatus Mcinerneyibacteriales</taxon>
        <taxon>Candidatus Mcinerneyibacteriaceae</taxon>
        <taxon>Candidatus Mcinerneyibacterium</taxon>
    </lineage>
</organism>
<dbReference type="SUPFAM" id="SSF48452">
    <property type="entry name" value="TPR-like"/>
    <property type="match status" value="1"/>
</dbReference>